<dbReference type="Proteomes" id="UP001069802">
    <property type="component" value="Unassembled WGS sequence"/>
</dbReference>
<gene>
    <name evidence="1" type="ORF">O4H49_02945</name>
</gene>
<dbReference type="Pfam" id="PF07310">
    <property type="entry name" value="PAS_5"/>
    <property type="match status" value="1"/>
</dbReference>
<reference evidence="1" key="1">
    <citation type="submission" date="2022-12" db="EMBL/GenBank/DDBJ databases">
        <title>Bacterial isolates from different developmental stages of Nematostella vectensis.</title>
        <authorList>
            <person name="Fraune S."/>
        </authorList>
    </citation>
    <scope>NUCLEOTIDE SEQUENCE</scope>
    <source>
        <strain evidence="1">G21630-S1</strain>
    </source>
</reference>
<organism evidence="1 2">
    <name type="scientific">Kiloniella laminariae</name>
    <dbReference type="NCBI Taxonomy" id="454162"/>
    <lineage>
        <taxon>Bacteria</taxon>
        <taxon>Pseudomonadati</taxon>
        <taxon>Pseudomonadota</taxon>
        <taxon>Alphaproteobacteria</taxon>
        <taxon>Rhodospirillales</taxon>
        <taxon>Kiloniellaceae</taxon>
        <taxon>Kiloniella</taxon>
    </lineage>
</organism>
<dbReference type="EMBL" id="JAPWGY010000001">
    <property type="protein sequence ID" value="MCZ4279720.1"/>
    <property type="molecule type" value="Genomic_DNA"/>
</dbReference>
<dbReference type="RefSeq" id="WP_269422275.1">
    <property type="nucleotide sequence ID" value="NZ_JAPWGY010000001.1"/>
</dbReference>
<protein>
    <submittedName>
        <fullName evidence="1">PAS domain-containing protein</fullName>
    </submittedName>
</protein>
<dbReference type="InterPro" id="IPR009922">
    <property type="entry name" value="DUF1457"/>
</dbReference>
<keyword evidence="2" id="KW-1185">Reference proteome</keyword>
<comment type="caution">
    <text evidence="1">The sequence shown here is derived from an EMBL/GenBank/DDBJ whole genome shotgun (WGS) entry which is preliminary data.</text>
</comment>
<accession>A0ABT4LFK7</accession>
<name>A0ABT4LFK7_9PROT</name>
<evidence type="ECO:0000313" key="2">
    <source>
        <dbReference type="Proteomes" id="UP001069802"/>
    </source>
</evidence>
<sequence length="177" mass="20227">MDFRHPNSQSFFEYWSSLPREGVLPLRSSFLPEKIPRLLPTLSIYELVSEDFIKFRLVGSTIRERVVENYTGKNYLDYVAPERRAKASASLWAPMKQPCGMRVFSNYNLSTGRTIFLEVVVLPVLNDLGENPVILLQSNEIKPRDNRSPDEEENLKVITVAGRDFIDIGAGLSDFKD</sequence>
<evidence type="ECO:0000313" key="1">
    <source>
        <dbReference type="EMBL" id="MCZ4279720.1"/>
    </source>
</evidence>
<proteinExistence type="predicted"/>